<dbReference type="PROSITE" id="PS52004">
    <property type="entry name" value="KS3_2"/>
    <property type="match status" value="1"/>
</dbReference>
<dbReference type="InterPro" id="IPR016039">
    <property type="entry name" value="Thiolase-like"/>
</dbReference>
<dbReference type="InterPro" id="IPR014031">
    <property type="entry name" value="Ketoacyl_synth_C"/>
</dbReference>
<dbReference type="KEGG" id="whr:OG579_14495"/>
<accession>A0AAU4JYS9</accession>
<dbReference type="Proteomes" id="UP001432128">
    <property type="component" value="Chromosome"/>
</dbReference>
<comment type="similarity">
    <text evidence="2 4">Belongs to the thiolase-like superfamily. Beta-ketoacyl-ACP synthases family.</text>
</comment>
<dbReference type="InterPro" id="IPR014030">
    <property type="entry name" value="Ketoacyl_synth_N"/>
</dbReference>
<evidence type="ECO:0000256" key="4">
    <source>
        <dbReference type="RuleBase" id="RU003694"/>
    </source>
</evidence>
<sequence length="392" mass="40527">MISNNGADNADIVGVGAVTGYGWGTDALWSGVSGGKPAAVLHQGAAYADGDGIWLAKVPDGGDPADGRSRFSQAMRFAAREAIDDAHARGWNAGRRVGLLHGVVLGDTEDWRSFHLDDHGHRRIRDFMGLLPSTPISTLMQEFGFHGPAMNVSATCSSGNVALITAKMWLDAGIVDDVVCVATDLSLTPENVDHFVRLGAGVVDTEPLDACRPFQEGSRGFAMGEASIGFVVSRRGRARGYLGVLGGAMSHDGFHVASVAPDHREIMRCVADALDDAGVAARDVRYLNAHGPGTAQCDAAETAILGEMFAESRPAVYSMKPLTGHCQGAAAAVEIAAAALGSEHGVVPAPPQVAAAHPQLLDGATPMVDGITVKPSLGMGGHNSVTVLAPVG</sequence>
<dbReference type="EMBL" id="CP108021">
    <property type="protein sequence ID" value="WUM18931.1"/>
    <property type="molecule type" value="Genomic_DNA"/>
</dbReference>
<dbReference type="SUPFAM" id="SSF53901">
    <property type="entry name" value="Thiolase-like"/>
    <property type="match status" value="1"/>
</dbReference>
<dbReference type="PANTHER" id="PTHR11712:SF347">
    <property type="entry name" value="BETA KETOACYL-ACYL CARRIER PROTEIN SYNTHASE"/>
    <property type="match status" value="1"/>
</dbReference>
<feature type="domain" description="Ketosynthase family 3 (KS3)" evidence="5">
    <location>
        <begin position="1"/>
        <end position="390"/>
    </location>
</feature>
<organism evidence="6 7">
    <name type="scientific">Williamsia herbipolensis</name>
    <dbReference type="NCBI Taxonomy" id="1603258"/>
    <lineage>
        <taxon>Bacteria</taxon>
        <taxon>Bacillati</taxon>
        <taxon>Actinomycetota</taxon>
        <taxon>Actinomycetes</taxon>
        <taxon>Mycobacteriales</taxon>
        <taxon>Nocardiaceae</taxon>
        <taxon>Williamsia</taxon>
    </lineage>
</organism>
<evidence type="ECO:0000259" key="5">
    <source>
        <dbReference type="PROSITE" id="PS52004"/>
    </source>
</evidence>
<evidence type="ECO:0000313" key="7">
    <source>
        <dbReference type="Proteomes" id="UP001432128"/>
    </source>
</evidence>
<comment type="pathway">
    <text evidence="1">Lipid metabolism; mycolic acid biosynthesis.</text>
</comment>
<dbReference type="Gene3D" id="3.40.47.10">
    <property type="match status" value="2"/>
</dbReference>
<protein>
    <submittedName>
        <fullName evidence="6">3-oxoacyl-ACP synthase</fullName>
    </submittedName>
</protein>
<dbReference type="Pfam" id="PF00109">
    <property type="entry name" value="ketoacyl-synt"/>
    <property type="match status" value="1"/>
</dbReference>
<proteinExistence type="inferred from homology"/>
<evidence type="ECO:0000256" key="1">
    <source>
        <dbReference type="ARBA" id="ARBA00004796"/>
    </source>
</evidence>
<dbReference type="GO" id="GO:0006633">
    <property type="term" value="P:fatty acid biosynthetic process"/>
    <property type="evidence" value="ECO:0007669"/>
    <property type="project" value="TreeGrafter"/>
</dbReference>
<dbReference type="InterPro" id="IPR020841">
    <property type="entry name" value="PKS_Beta-ketoAc_synthase_dom"/>
</dbReference>
<keyword evidence="7" id="KW-1185">Reference proteome</keyword>
<evidence type="ECO:0000313" key="6">
    <source>
        <dbReference type="EMBL" id="WUM18931.1"/>
    </source>
</evidence>
<reference evidence="6 7" key="1">
    <citation type="submission" date="2022-10" db="EMBL/GenBank/DDBJ databases">
        <title>The complete genomes of actinobacterial strains from the NBC collection.</title>
        <authorList>
            <person name="Joergensen T.S."/>
            <person name="Alvarez Arevalo M."/>
            <person name="Sterndorff E.B."/>
            <person name="Faurdal D."/>
            <person name="Vuksanovic O."/>
            <person name="Mourched A.-S."/>
            <person name="Charusanti P."/>
            <person name="Shaw S."/>
            <person name="Blin K."/>
            <person name="Weber T."/>
        </authorList>
    </citation>
    <scope>NUCLEOTIDE SEQUENCE [LARGE SCALE GENOMIC DNA]</scope>
    <source>
        <strain evidence="6 7">NBC_00319</strain>
    </source>
</reference>
<dbReference type="Pfam" id="PF02801">
    <property type="entry name" value="Ketoacyl-synt_C"/>
    <property type="match status" value="1"/>
</dbReference>
<dbReference type="GO" id="GO:0004315">
    <property type="term" value="F:3-oxoacyl-[acyl-carrier-protein] synthase activity"/>
    <property type="evidence" value="ECO:0007669"/>
    <property type="project" value="TreeGrafter"/>
</dbReference>
<dbReference type="PANTHER" id="PTHR11712">
    <property type="entry name" value="POLYKETIDE SYNTHASE-RELATED"/>
    <property type="match status" value="1"/>
</dbReference>
<evidence type="ECO:0000256" key="2">
    <source>
        <dbReference type="ARBA" id="ARBA00008467"/>
    </source>
</evidence>
<dbReference type="AlphaFoldDB" id="A0AAU4JYS9"/>
<dbReference type="SMART" id="SM00825">
    <property type="entry name" value="PKS_KS"/>
    <property type="match status" value="1"/>
</dbReference>
<name>A0AAU4JYS9_9NOCA</name>
<evidence type="ECO:0000256" key="3">
    <source>
        <dbReference type="ARBA" id="ARBA00022679"/>
    </source>
</evidence>
<keyword evidence="3 4" id="KW-0808">Transferase</keyword>
<gene>
    <name evidence="6" type="ORF">OG579_14495</name>
</gene>
<dbReference type="InterPro" id="IPR000794">
    <property type="entry name" value="Beta-ketoacyl_synthase"/>
</dbReference>
<dbReference type="RefSeq" id="WP_328856503.1">
    <property type="nucleotide sequence ID" value="NZ_CP108021.1"/>
</dbReference>